<accession>A0A7G6YHD7</accession>
<dbReference type="RefSeq" id="WP_185279174.1">
    <property type="nucleotide sequence ID" value="NZ_CP043642.1"/>
</dbReference>
<evidence type="ECO:0000313" key="4">
    <source>
        <dbReference type="Proteomes" id="UP000515511"/>
    </source>
</evidence>
<evidence type="ECO:0000256" key="1">
    <source>
        <dbReference type="SAM" id="MobiDB-lite"/>
    </source>
</evidence>
<name>A0A7G6YHD7_9MICO</name>
<feature type="region of interest" description="Disordered" evidence="1">
    <location>
        <begin position="192"/>
        <end position="213"/>
    </location>
</feature>
<dbReference type="AlphaFoldDB" id="A0A7G6YHD7"/>
<keyword evidence="2" id="KW-0812">Transmembrane</keyword>
<feature type="compositionally biased region" description="Polar residues" evidence="1">
    <location>
        <begin position="204"/>
        <end position="213"/>
    </location>
</feature>
<proteinExistence type="predicted"/>
<evidence type="ECO:0000313" key="3">
    <source>
        <dbReference type="EMBL" id="QNE37902.1"/>
    </source>
</evidence>
<reference evidence="4" key="1">
    <citation type="submission" date="2019-09" db="EMBL/GenBank/DDBJ databases">
        <title>Antimicrobial potential of Antarctic Bacteria.</title>
        <authorList>
            <person name="Benaud N."/>
            <person name="Edwards R.J."/>
            <person name="Ferrari B.C."/>
        </authorList>
    </citation>
    <scope>NUCLEOTIDE SEQUENCE [LARGE SCALE GENOMIC DNA]</scope>
    <source>
        <strain evidence="4">INR9</strain>
        <plasmid evidence="4">unnamed1</plasmid>
    </source>
</reference>
<sequence length="319" mass="33832">MTNKITRTLKALWSTKKGKAAIFLAAFLVVALTVLVVGGALVNSRHAPAGHAASRTPGHAANPSDPGTGSSDLFATSGPTRTGSPQPSADGTVDIGGPGIPANTNTLVNPDAPETTPDPSTGLAAFPAPVPHSKLTVPLEQRWTVQQCASSRVPEARAYANQLIGYLFTFDTGRADWSDFVTPLHDTWNETVGGYGNGPDQKETPGSSWDNRISSLGYSEQQWQQWANRGMTSEVRINAVTTTAGNGARPATTSYETRLTYDVTITRSVPGMEPQSEQQTIFVVMVAPCSAEYVVPPAFRDKLTSLQMGDFGRVGDGLQ</sequence>
<gene>
    <name evidence="3" type="ORF">F1C12_21700</name>
</gene>
<keyword evidence="2" id="KW-0472">Membrane</keyword>
<protein>
    <submittedName>
        <fullName evidence="3">Uncharacterized protein</fullName>
    </submittedName>
</protein>
<feature type="region of interest" description="Disordered" evidence="1">
    <location>
        <begin position="49"/>
        <end position="121"/>
    </location>
</feature>
<feature type="transmembrane region" description="Helical" evidence="2">
    <location>
        <begin position="21"/>
        <end position="42"/>
    </location>
</feature>
<dbReference type="Proteomes" id="UP000515511">
    <property type="component" value="Plasmid unnamed1"/>
</dbReference>
<keyword evidence="2" id="KW-1133">Transmembrane helix</keyword>
<keyword evidence="3" id="KW-0614">Plasmid</keyword>
<geneLocation type="plasmid" evidence="3 4">
    <name>unnamed1</name>
</geneLocation>
<dbReference type="KEGG" id="lse:F1C12_21700"/>
<organism evidence="3 4">
    <name type="scientific">Leifsonia shinshuensis</name>
    <dbReference type="NCBI Taxonomy" id="150026"/>
    <lineage>
        <taxon>Bacteria</taxon>
        <taxon>Bacillati</taxon>
        <taxon>Actinomycetota</taxon>
        <taxon>Actinomycetes</taxon>
        <taxon>Micrococcales</taxon>
        <taxon>Microbacteriaceae</taxon>
        <taxon>Leifsonia</taxon>
    </lineage>
</organism>
<evidence type="ECO:0000256" key="2">
    <source>
        <dbReference type="SAM" id="Phobius"/>
    </source>
</evidence>
<feature type="compositionally biased region" description="Polar residues" evidence="1">
    <location>
        <begin position="65"/>
        <end position="89"/>
    </location>
</feature>
<dbReference type="EMBL" id="CP043642">
    <property type="protein sequence ID" value="QNE37902.1"/>
    <property type="molecule type" value="Genomic_DNA"/>
</dbReference>